<dbReference type="InterPro" id="IPR001453">
    <property type="entry name" value="MoaB/Mog_dom"/>
</dbReference>
<keyword evidence="5" id="KW-1185">Reference proteome</keyword>
<dbReference type="PANTHER" id="PTHR43232:SF2">
    <property type="entry name" value="MOLYBDENUM COFACTOR BIOSYNTHESIS PROTEIN B"/>
    <property type="match status" value="1"/>
</dbReference>
<gene>
    <name evidence="4" type="ORF">GWK48_08060</name>
</gene>
<feature type="domain" description="MoaB/Mog" evidence="3">
    <location>
        <begin position="19"/>
        <end position="172"/>
    </location>
</feature>
<dbReference type="OrthoDB" id="205337at2157"/>
<evidence type="ECO:0000259" key="3">
    <source>
        <dbReference type="SMART" id="SM00852"/>
    </source>
</evidence>
<dbReference type="GeneID" id="55641893"/>
<dbReference type="CDD" id="cd00886">
    <property type="entry name" value="MogA_MoaB"/>
    <property type="match status" value="1"/>
</dbReference>
<dbReference type="NCBIfam" id="TIGR00177">
    <property type="entry name" value="molyb_syn"/>
    <property type="match status" value="1"/>
</dbReference>
<dbReference type="FunFam" id="3.40.980.10:FF:000006">
    <property type="entry name" value="Molybdenum cofactor biosynthesis protein B"/>
    <property type="match status" value="1"/>
</dbReference>
<dbReference type="Pfam" id="PF00994">
    <property type="entry name" value="MoCF_biosynth"/>
    <property type="match status" value="1"/>
</dbReference>
<dbReference type="SUPFAM" id="SSF53218">
    <property type="entry name" value="Molybdenum cofactor biosynthesis proteins"/>
    <property type="match status" value="1"/>
</dbReference>
<dbReference type="Gene3D" id="3.40.980.10">
    <property type="entry name" value="MoaB/Mog-like domain"/>
    <property type="match status" value="1"/>
</dbReference>
<dbReference type="InterPro" id="IPR008284">
    <property type="entry name" value="MoCF_biosynth_CS"/>
</dbReference>
<dbReference type="Proteomes" id="UP000509301">
    <property type="component" value="Chromosome"/>
</dbReference>
<evidence type="ECO:0000313" key="4">
    <source>
        <dbReference type="EMBL" id="QKR00336.1"/>
    </source>
</evidence>
<dbReference type="GO" id="GO:0005829">
    <property type="term" value="C:cytosol"/>
    <property type="evidence" value="ECO:0007669"/>
    <property type="project" value="TreeGrafter"/>
</dbReference>
<dbReference type="PANTHER" id="PTHR43232">
    <property type="entry name" value="MOLYBDENUM COFACTOR BIOSYNTHESIS PROTEIN B"/>
    <property type="match status" value="1"/>
</dbReference>
<keyword evidence="2" id="KW-0501">Molybdenum cofactor biosynthesis</keyword>
<organism evidence="4 5">
    <name type="scientific">Metallosphaera tengchongensis</name>
    <dbReference type="NCBI Taxonomy" id="1532350"/>
    <lineage>
        <taxon>Archaea</taxon>
        <taxon>Thermoproteota</taxon>
        <taxon>Thermoprotei</taxon>
        <taxon>Sulfolobales</taxon>
        <taxon>Sulfolobaceae</taxon>
        <taxon>Metallosphaera</taxon>
    </lineage>
</organism>
<dbReference type="EMBL" id="CP049074">
    <property type="protein sequence ID" value="QKR00336.1"/>
    <property type="molecule type" value="Genomic_DNA"/>
</dbReference>
<sequence length="179" mass="19614">MSHSHQSHREMAPKKLGFYVITVSTSRYQKFEKREPVVDESGDRIKEAVIKNGHELVGYSLVPDDKLMILKAVVDAVLMEKVDVIVTTGGTGYTQSDVTVETVRGVLDREIEGFGDVFRSLSLREPAVEAAAYLSKASAGIIKGKVVYMLPGSPDAVKLGMEKLVIPEAPHLVFLARSK</sequence>
<dbReference type="InterPro" id="IPR036425">
    <property type="entry name" value="MoaB/Mog-like_dom_sf"/>
</dbReference>
<dbReference type="InterPro" id="IPR012245">
    <property type="entry name" value="MoaB"/>
</dbReference>
<dbReference type="PROSITE" id="PS01078">
    <property type="entry name" value="MOCF_BIOSYNTHESIS_1"/>
    <property type="match status" value="1"/>
</dbReference>
<dbReference type="RefSeq" id="WP_174631224.1">
    <property type="nucleotide sequence ID" value="NZ_CP049074.1"/>
</dbReference>
<reference evidence="4 5" key="1">
    <citation type="submission" date="2020-02" db="EMBL/GenBank/DDBJ databases">
        <title>Comparative genome analysis reveals the metabolism and evolution of the thermophilic archaeal genus Metallosphaera.</title>
        <authorList>
            <person name="Jiang C."/>
        </authorList>
    </citation>
    <scope>NUCLEOTIDE SEQUENCE [LARGE SCALE GENOMIC DNA]</scope>
    <source>
        <strain evidence="4 5">Ric-A</strain>
    </source>
</reference>
<dbReference type="AlphaFoldDB" id="A0A6N0NU75"/>
<dbReference type="SMART" id="SM00852">
    <property type="entry name" value="MoCF_biosynth"/>
    <property type="match status" value="1"/>
</dbReference>
<evidence type="ECO:0000256" key="2">
    <source>
        <dbReference type="ARBA" id="ARBA00023150"/>
    </source>
</evidence>
<evidence type="ECO:0000256" key="1">
    <source>
        <dbReference type="ARBA" id="ARBA00006112"/>
    </source>
</evidence>
<accession>A0A6N0NU75</accession>
<dbReference type="PIRSF" id="PIRSF006443">
    <property type="entry name" value="MoaB"/>
    <property type="match status" value="1"/>
</dbReference>
<evidence type="ECO:0000313" key="5">
    <source>
        <dbReference type="Proteomes" id="UP000509301"/>
    </source>
</evidence>
<dbReference type="GO" id="GO:0006777">
    <property type="term" value="P:Mo-molybdopterin cofactor biosynthetic process"/>
    <property type="evidence" value="ECO:0007669"/>
    <property type="project" value="UniProtKB-KW"/>
</dbReference>
<protein>
    <submittedName>
        <fullName evidence="4">Molybdenum cofactor biosynthesis protein MoaB</fullName>
    </submittedName>
</protein>
<proteinExistence type="inferred from homology"/>
<name>A0A6N0NU75_9CREN</name>
<dbReference type="KEGG" id="mten:GWK48_08060"/>
<comment type="similarity">
    <text evidence="1">Belongs to the MoaB/Mog family.</text>
</comment>